<accession>A0A0F9VAY6</accession>
<sequence length="251" mass="28222">MENASAAFLDAVKKSMKSIRAAIVDPELLTSAERLQYEGYLRREETNAIITGLAADGVPVKEIVRRTGRSRGLVRQIVRGERTDVFRSRQGSLDAYLPFLDAQWEAGCRNGAELWRRLRELGFCGSTRVVSEWATRRRRSEKMTTAQLRKVPSARSIARLMTLKRDYLTKAETVMVAAIRAGVPTLADARSLIDRFQTMIRSRTVVDLDPWIADAGSGLLVSFVRGIQRPGRRSCRDNRTLVERSDRGPGQ</sequence>
<comment type="caution">
    <text evidence="1">The sequence shown here is derived from an EMBL/GenBank/DDBJ whole genome shotgun (WGS) entry which is preliminary data.</text>
</comment>
<gene>
    <name evidence="1" type="ORF">LCGC14_0427960</name>
</gene>
<dbReference type="EMBL" id="LAZR01000398">
    <property type="protein sequence ID" value="KKN70726.1"/>
    <property type="molecule type" value="Genomic_DNA"/>
</dbReference>
<reference evidence="1" key="1">
    <citation type="journal article" date="2015" name="Nature">
        <title>Complex archaea that bridge the gap between prokaryotes and eukaryotes.</title>
        <authorList>
            <person name="Spang A."/>
            <person name="Saw J.H."/>
            <person name="Jorgensen S.L."/>
            <person name="Zaremba-Niedzwiedzka K."/>
            <person name="Martijn J."/>
            <person name="Lind A.E."/>
            <person name="van Eijk R."/>
            <person name="Schleper C."/>
            <person name="Guy L."/>
            <person name="Ettema T.J."/>
        </authorList>
    </citation>
    <scope>NUCLEOTIDE SEQUENCE</scope>
</reference>
<proteinExistence type="predicted"/>
<evidence type="ECO:0000313" key="1">
    <source>
        <dbReference type="EMBL" id="KKN70726.1"/>
    </source>
</evidence>
<name>A0A0F9VAY6_9ZZZZ</name>
<organism evidence="1">
    <name type="scientific">marine sediment metagenome</name>
    <dbReference type="NCBI Taxonomy" id="412755"/>
    <lineage>
        <taxon>unclassified sequences</taxon>
        <taxon>metagenomes</taxon>
        <taxon>ecological metagenomes</taxon>
    </lineage>
</organism>
<protein>
    <submittedName>
        <fullName evidence="1">Uncharacterized protein</fullName>
    </submittedName>
</protein>
<dbReference type="AlphaFoldDB" id="A0A0F9VAY6"/>